<keyword evidence="2" id="KW-1185">Reference proteome</keyword>
<evidence type="ECO:0000313" key="1">
    <source>
        <dbReference type="EMBL" id="CAG8688553.1"/>
    </source>
</evidence>
<dbReference type="EMBL" id="CAJVQC010017825">
    <property type="protein sequence ID" value="CAG8688553.1"/>
    <property type="molecule type" value="Genomic_DNA"/>
</dbReference>
<sequence length="816" mass="89042">DRLESEDVRNEADGAVMSNLGKTTSSIRTKAGTTDANTLVTDITGIKLILPTATALKSINYTDADRAKAVVEIDDVDITKATGVVGFETNKYGEGANEKKVFEDLEKLLTDIFIKYEDNSVSNLPDAPAITTDLAKLTPYLSNGTGGADVASYTHNNTGNITEPNAKKILRLLDEFQIPGKTTFGGGEAGYETIEEIVKANANGYVISNRGQNANPGATGTHALIGLAGQKGQIVEGYKIDNDSVLDGVGGYTTNANNIKYVKKVLSVAKVFGVAIGGDQITPANTNALDVRLNDKEFNASTTIKYSTKQGDTLDYENMPVNDFADVHKTRGLRPSDLIEASGNYLNRHGEDLSYHFGAYDGATISTKTDEAPTKLCFDLLGSKNADVAIDLAFFGKHFYKKDDDTYRAWDSFATTTPTGDPERTKAKAAYDLSKTFLDEWKNYSKKSYSGKDKDNDKKELADDKKAKKKIDTSGGKVTEADIDTARDAVVAASKNGTDFKNKLKSIFDDNRADLKNNNKTVLNHLRALAELIDKAYKNGDDVKRSALEAYSKDTGDKKKVWDMANKVKTEDNKNLADEALKKAKGVDSNAELETAKTNAKITLNGKVDKAGEAESKGFAKGALKHLEKFTEGRQKEVEDSGILTADTPEAVREARKKIKGTDNETVNKVIPRVDLLEDLYGKDDKAKKLAKLIRDNFLKKLESDYSDSDYKNNLDNLNKQLTDLRKYKDGENKSVYEGLEQTKKATFDKLINDLESKVNAMKVAKQKTEGGNQTKDPQKPFFKTPLGIILICVGVAAVLGAIAYAIKANSRTEGE</sequence>
<feature type="non-terminal residue" evidence="1">
    <location>
        <position position="1"/>
    </location>
</feature>
<comment type="caution">
    <text evidence="1">The sequence shown here is derived from an EMBL/GenBank/DDBJ whole genome shotgun (WGS) entry which is preliminary data.</text>
</comment>
<organism evidence="1 2">
    <name type="scientific">Racocetra persica</name>
    <dbReference type="NCBI Taxonomy" id="160502"/>
    <lineage>
        <taxon>Eukaryota</taxon>
        <taxon>Fungi</taxon>
        <taxon>Fungi incertae sedis</taxon>
        <taxon>Mucoromycota</taxon>
        <taxon>Glomeromycotina</taxon>
        <taxon>Glomeromycetes</taxon>
        <taxon>Diversisporales</taxon>
        <taxon>Gigasporaceae</taxon>
        <taxon>Racocetra</taxon>
    </lineage>
</organism>
<reference evidence="1" key="1">
    <citation type="submission" date="2021-06" db="EMBL/GenBank/DDBJ databases">
        <authorList>
            <person name="Kallberg Y."/>
            <person name="Tangrot J."/>
            <person name="Rosling A."/>
        </authorList>
    </citation>
    <scope>NUCLEOTIDE SEQUENCE</scope>
    <source>
        <strain evidence="1">MA461A</strain>
    </source>
</reference>
<gene>
    <name evidence="1" type="ORF">RPERSI_LOCUS9424</name>
</gene>
<feature type="non-terminal residue" evidence="1">
    <location>
        <position position="816"/>
    </location>
</feature>
<protein>
    <submittedName>
        <fullName evidence="1">8821_t:CDS:1</fullName>
    </submittedName>
</protein>
<accession>A0ACA9P4B0</accession>
<name>A0ACA9P4B0_9GLOM</name>
<dbReference type="Proteomes" id="UP000789920">
    <property type="component" value="Unassembled WGS sequence"/>
</dbReference>
<evidence type="ECO:0000313" key="2">
    <source>
        <dbReference type="Proteomes" id="UP000789920"/>
    </source>
</evidence>
<proteinExistence type="predicted"/>